<evidence type="ECO:0000313" key="1">
    <source>
        <dbReference type="EMBL" id="MCU6686193.1"/>
    </source>
</evidence>
<dbReference type="Gene3D" id="1.10.150.240">
    <property type="entry name" value="Putative phosphatase, domain 2"/>
    <property type="match status" value="1"/>
</dbReference>
<dbReference type="SFLD" id="SFLDG01129">
    <property type="entry name" value="C1.5:_HAD__Beta-PGM__Phosphata"/>
    <property type="match status" value="1"/>
</dbReference>
<evidence type="ECO:0000313" key="2">
    <source>
        <dbReference type="Proteomes" id="UP001652431"/>
    </source>
</evidence>
<dbReference type="Pfam" id="PF13419">
    <property type="entry name" value="HAD_2"/>
    <property type="match status" value="1"/>
</dbReference>
<dbReference type="InterPro" id="IPR023214">
    <property type="entry name" value="HAD_sf"/>
</dbReference>
<keyword evidence="2" id="KW-1185">Reference proteome</keyword>
<dbReference type="SFLD" id="SFLDS00003">
    <property type="entry name" value="Haloacid_Dehalogenase"/>
    <property type="match status" value="1"/>
</dbReference>
<dbReference type="SUPFAM" id="SSF56784">
    <property type="entry name" value="HAD-like"/>
    <property type="match status" value="1"/>
</dbReference>
<dbReference type="EMBL" id="JAOQJU010000004">
    <property type="protein sequence ID" value="MCU6686193.1"/>
    <property type="molecule type" value="Genomic_DNA"/>
</dbReference>
<proteinExistence type="predicted"/>
<reference evidence="1 2" key="1">
    <citation type="journal article" date="2021" name="ISME Commun">
        <title>Automated analysis of genomic sequences facilitates high-throughput and comprehensive description of bacteria.</title>
        <authorList>
            <person name="Hitch T.C.A."/>
        </authorList>
    </citation>
    <scope>NUCLEOTIDE SEQUENCE [LARGE SCALE GENOMIC DNA]</scope>
    <source>
        <strain evidence="1 2">Sanger_03</strain>
    </source>
</reference>
<accession>A0ABT2RLA1</accession>
<dbReference type="RefSeq" id="WP_158369251.1">
    <property type="nucleotide sequence ID" value="NZ_JAOQJU010000004.1"/>
</dbReference>
<protein>
    <submittedName>
        <fullName evidence="1">HAD family phosphatase</fullName>
    </submittedName>
</protein>
<dbReference type="InterPro" id="IPR036412">
    <property type="entry name" value="HAD-like_sf"/>
</dbReference>
<dbReference type="InterPro" id="IPR006439">
    <property type="entry name" value="HAD-SF_hydro_IA"/>
</dbReference>
<dbReference type="Proteomes" id="UP001652431">
    <property type="component" value="Unassembled WGS sequence"/>
</dbReference>
<sequence>MIKGAIFDVDGTLLDSMFIWKDVGIRYVRSRGIEPEANLSEVLFPMTLEEGAAYVMRRYGLKESIEQIVQGILDMVRDFYYYEAQLKDGAKDFLQAMDEKGIPMVVATSSERDQIEHAFKRLEILHYFKRIFTCTEVGVGKRKPVVYKEAEKFLGIEAKEIYVFEDVIHAIRTAKTAGFQTVGLYDSSSEAVQKEIKETADIYLGNLKDFQKFWTYVAKGRER</sequence>
<dbReference type="NCBIfam" id="TIGR01509">
    <property type="entry name" value="HAD-SF-IA-v3"/>
    <property type="match status" value="1"/>
</dbReference>
<name>A0ABT2RLA1_9FIRM</name>
<gene>
    <name evidence="1" type="ORF">OCV99_06415</name>
</gene>
<comment type="caution">
    <text evidence="1">The sequence shown here is derived from an EMBL/GenBank/DDBJ whole genome shotgun (WGS) entry which is preliminary data.</text>
</comment>
<dbReference type="InterPro" id="IPR023198">
    <property type="entry name" value="PGP-like_dom2"/>
</dbReference>
<organism evidence="1 2">
    <name type="scientific">Dorea acetigenes</name>
    <dbReference type="NCBI Taxonomy" id="2981787"/>
    <lineage>
        <taxon>Bacteria</taxon>
        <taxon>Bacillati</taxon>
        <taxon>Bacillota</taxon>
        <taxon>Clostridia</taxon>
        <taxon>Lachnospirales</taxon>
        <taxon>Lachnospiraceae</taxon>
        <taxon>Dorea</taxon>
    </lineage>
</organism>
<dbReference type="PANTHER" id="PTHR18901:SF38">
    <property type="entry name" value="PSEUDOURIDINE-5'-PHOSPHATASE"/>
    <property type="match status" value="1"/>
</dbReference>
<dbReference type="InterPro" id="IPR041492">
    <property type="entry name" value="HAD_2"/>
</dbReference>
<dbReference type="Gene3D" id="3.40.50.1000">
    <property type="entry name" value="HAD superfamily/HAD-like"/>
    <property type="match status" value="1"/>
</dbReference>
<dbReference type="PANTHER" id="PTHR18901">
    <property type="entry name" value="2-DEOXYGLUCOSE-6-PHOSPHATE PHOSPHATASE 2"/>
    <property type="match status" value="1"/>
</dbReference>
<dbReference type="CDD" id="cd07505">
    <property type="entry name" value="HAD_BPGM-like"/>
    <property type="match status" value="1"/>
</dbReference>
<dbReference type="PRINTS" id="PR00413">
    <property type="entry name" value="HADHALOGNASE"/>
</dbReference>